<feature type="active site" description="Tele-AMP-histidine intermediate" evidence="1">
    <location>
        <position position="111"/>
    </location>
</feature>
<evidence type="ECO:0000313" key="5">
    <source>
        <dbReference type="EMBL" id="RSK85694.1"/>
    </source>
</evidence>
<evidence type="ECO:0000313" key="6">
    <source>
        <dbReference type="EMBL" id="VVG72812.1"/>
    </source>
</evidence>
<dbReference type="InterPro" id="IPR001310">
    <property type="entry name" value="Histidine_triad_HIT"/>
</dbReference>
<evidence type="ECO:0000256" key="1">
    <source>
        <dbReference type="PIRSR" id="PIRSR601310-1"/>
    </source>
</evidence>
<dbReference type="Proteomes" id="UP000270216">
    <property type="component" value="Unassembled WGS sequence"/>
</dbReference>
<accession>A0A0B5FDT8</accession>
<dbReference type="PRINTS" id="PR00332">
    <property type="entry name" value="HISTRIAD"/>
</dbReference>
<dbReference type="SUPFAM" id="SSF54197">
    <property type="entry name" value="HIT-like"/>
    <property type="match status" value="1"/>
</dbReference>
<dbReference type="PROSITE" id="PS00892">
    <property type="entry name" value="HIT_1"/>
    <property type="match status" value="1"/>
</dbReference>
<feature type="domain" description="HIT" evidence="4">
    <location>
        <begin position="7"/>
        <end position="124"/>
    </location>
</feature>
<dbReference type="Gene3D" id="3.30.428.10">
    <property type="entry name" value="HIT-like"/>
    <property type="match status" value="1"/>
</dbReference>
<dbReference type="InterPro" id="IPR036265">
    <property type="entry name" value="HIT-like_sf"/>
</dbReference>
<dbReference type="AlphaFoldDB" id="A0A0B5FDT8"/>
<organism evidence="6 8">
    <name type="scientific">Pandoraea apista</name>
    <dbReference type="NCBI Taxonomy" id="93218"/>
    <lineage>
        <taxon>Bacteria</taxon>
        <taxon>Pseudomonadati</taxon>
        <taxon>Pseudomonadota</taxon>
        <taxon>Betaproteobacteria</taxon>
        <taxon>Burkholderiales</taxon>
        <taxon>Burkholderiaceae</taxon>
        <taxon>Pandoraea</taxon>
    </lineage>
</organism>
<evidence type="ECO:0000313" key="8">
    <source>
        <dbReference type="Proteomes" id="UP000364291"/>
    </source>
</evidence>
<gene>
    <name evidence="5" type="ORF">EJE83_02970</name>
    <name evidence="6" type="ORF">PAP18089_03812</name>
</gene>
<dbReference type="KEGG" id="papi:SG18_06865"/>
<dbReference type="InterPro" id="IPR019808">
    <property type="entry name" value="Histidine_triad_CS"/>
</dbReference>
<evidence type="ECO:0000256" key="2">
    <source>
        <dbReference type="PIRSR" id="PIRSR601310-3"/>
    </source>
</evidence>
<dbReference type="GO" id="GO:0016787">
    <property type="term" value="F:hydrolase activity"/>
    <property type="evidence" value="ECO:0007669"/>
    <property type="project" value="UniProtKB-KW"/>
</dbReference>
<proteinExistence type="predicted"/>
<keyword evidence="7" id="KW-1185">Reference proteome</keyword>
<dbReference type="OrthoDB" id="9784774at2"/>
<dbReference type="EMBL" id="RWHX01000003">
    <property type="protein sequence ID" value="RSK85694.1"/>
    <property type="molecule type" value="Genomic_DNA"/>
</dbReference>
<name>A0A0B5FDT8_9BURK</name>
<feature type="short sequence motif" description="Histidine triad motif" evidence="2 3">
    <location>
        <begin position="109"/>
        <end position="113"/>
    </location>
</feature>
<dbReference type="InterPro" id="IPR011146">
    <property type="entry name" value="HIT-like"/>
</dbReference>
<dbReference type="RefSeq" id="WP_042113345.1">
    <property type="nucleotide sequence ID" value="NZ_CABPSX010000008.1"/>
</dbReference>
<evidence type="ECO:0000259" key="4">
    <source>
        <dbReference type="PROSITE" id="PS51084"/>
    </source>
</evidence>
<dbReference type="STRING" id="93218.XM39_06880"/>
<sequence>MTQDNCIFCKIIAGQIPSTQVYADDDVVVFKDINPAADLHLLMVPREHIATLQDCEPEHQALLGKMMLLAPKLAAEQGYRFDGNASNIEGNGFRVVMNTGPGGGQEVYHLHMHILAGPRPWKRM</sequence>
<dbReference type="CDD" id="cd01276">
    <property type="entry name" value="PKCI_related"/>
    <property type="match status" value="1"/>
</dbReference>
<dbReference type="EMBL" id="CABPSX010000008">
    <property type="protein sequence ID" value="VVG72812.1"/>
    <property type="molecule type" value="Genomic_DNA"/>
</dbReference>
<protein>
    <submittedName>
        <fullName evidence="6">HIT family hydrolase</fullName>
    </submittedName>
    <submittedName>
        <fullName evidence="5">Histidine triad nucleotide-binding protein</fullName>
    </submittedName>
</protein>
<reference evidence="5 7" key="1">
    <citation type="submission" date="2018-12" db="EMBL/GenBank/DDBJ databases">
        <title>Whole genome sequence of a Pandoraea apista isolate from a patient with cystic fibrosis.</title>
        <authorList>
            <person name="Kenna D.T."/>
            <person name="Turton J.F."/>
        </authorList>
    </citation>
    <scope>NUCLEOTIDE SEQUENCE [LARGE SCALE GENOMIC DNA]</scope>
    <source>
        <strain evidence="5 7">Pa13324</strain>
    </source>
</reference>
<keyword evidence="6" id="KW-0378">Hydrolase</keyword>
<evidence type="ECO:0000256" key="3">
    <source>
        <dbReference type="PROSITE-ProRule" id="PRU00464"/>
    </source>
</evidence>
<dbReference type="Proteomes" id="UP000364291">
    <property type="component" value="Unassembled WGS sequence"/>
</dbReference>
<dbReference type="GeneID" id="47012577"/>
<dbReference type="Pfam" id="PF11969">
    <property type="entry name" value="DcpS_C"/>
    <property type="match status" value="1"/>
</dbReference>
<evidence type="ECO:0000313" key="7">
    <source>
        <dbReference type="Proteomes" id="UP000270216"/>
    </source>
</evidence>
<dbReference type="PROSITE" id="PS51084">
    <property type="entry name" value="HIT_2"/>
    <property type="match status" value="1"/>
</dbReference>
<reference evidence="6 8" key="2">
    <citation type="submission" date="2019-08" db="EMBL/GenBank/DDBJ databases">
        <authorList>
            <person name="Peeters C."/>
        </authorList>
    </citation>
    <scope>NUCLEOTIDE SEQUENCE [LARGE SCALE GENOMIC DNA]</scope>
    <source>
        <strain evidence="6 8">LMG 18089</strain>
    </source>
</reference>
<dbReference type="PANTHER" id="PTHR23089">
    <property type="entry name" value="HISTIDINE TRIAD HIT PROTEIN"/>
    <property type="match status" value="1"/>
</dbReference>